<dbReference type="NCBIfam" id="NF033788">
    <property type="entry name" value="HTH_metalloreg"/>
    <property type="match status" value="1"/>
</dbReference>
<dbReference type="InterPro" id="IPR036196">
    <property type="entry name" value="Ptyr_pPase_sf"/>
</dbReference>
<dbReference type="Gene3D" id="1.10.10.10">
    <property type="entry name" value="Winged helix-like DNA-binding domain superfamily/Winged helix DNA-binding domain"/>
    <property type="match status" value="1"/>
</dbReference>
<dbReference type="PANTHER" id="PTHR43428">
    <property type="entry name" value="ARSENATE REDUCTASE"/>
    <property type="match status" value="1"/>
</dbReference>
<dbReference type="SUPFAM" id="SSF46785">
    <property type="entry name" value="Winged helix' DNA-binding domain"/>
    <property type="match status" value="1"/>
</dbReference>
<dbReference type="GO" id="GO:0003700">
    <property type="term" value="F:DNA-binding transcription factor activity"/>
    <property type="evidence" value="ECO:0007669"/>
    <property type="project" value="InterPro"/>
</dbReference>
<dbReference type="Proteomes" id="UP000016761">
    <property type="component" value="Unassembled WGS sequence"/>
</dbReference>
<dbReference type="CDD" id="cd16345">
    <property type="entry name" value="LMWP_ArsC"/>
    <property type="match status" value="1"/>
</dbReference>
<dbReference type="PATRIC" id="fig|1354303.4.peg.197"/>
<dbReference type="PROSITE" id="PS50987">
    <property type="entry name" value="HTH_ARSR_2"/>
    <property type="match status" value="1"/>
</dbReference>
<evidence type="ECO:0000313" key="4">
    <source>
        <dbReference type="Proteomes" id="UP000016761"/>
    </source>
</evidence>
<keyword evidence="4" id="KW-1185">Reference proteome</keyword>
<dbReference type="EC" id="1.20.4.1" evidence="3"/>
<dbReference type="GO" id="GO:0008794">
    <property type="term" value="F:arsenate reductase (glutaredoxin) activity"/>
    <property type="evidence" value="ECO:0007669"/>
    <property type="project" value="UniProtKB-EC"/>
</dbReference>
<dbReference type="Pfam" id="PF01022">
    <property type="entry name" value="HTH_5"/>
    <property type="match status" value="1"/>
</dbReference>
<dbReference type="InterPro" id="IPR001845">
    <property type="entry name" value="HTH_ArsR_DNA-bd_dom"/>
</dbReference>
<keyword evidence="1" id="KW-0059">Arsenical resistance</keyword>
<dbReference type="PRINTS" id="PR00778">
    <property type="entry name" value="HTHARSR"/>
</dbReference>
<organism evidence="3 4">
    <name type="scientific">Psychrobacter aquaticus CMS 56</name>
    <dbReference type="NCBI Taxonomy" id="1354303"/>
    <lineage>
        <taxon>Bacteria</taxon>
        <taxon>Pseudomonadati</taxon>
        <taxon>Pseudomonadota</taxon>
        <taxon>Gammaproteobacteria</taxon>
        <taxon>Moraxellales</taxon>
        <taxon>Moraxellaceae</taxon>
        <taxon>Psychrobacter</taxon>
    </lineage>
</organism>
<dbReference type="RefSeq" id="WP_021812872.1">
    <property type="nucleotide sequence ID" value="NZ_AUSW01000006.1"/>
</dbReference>
<gene>
    <name evidence="3" type="ORF">M917_0196</name>
</gene>
<dbReference type="SMART" id="SM00226">
    <property type="entry name" value="LMWPc"/>
    <property type="match status" value="1"/>
</dbReference>
<dbReference type="InterPro" id="IPR023485">
    <property type="entry name" value="Ptyr_pPase"/>
</dbReference>
<sequence length="275" mass="31370">MENANKKKVLFLCTSNSARSQMAETLLKYKAGDVYEVYSAGIEKGEVDERTIQALEKFDFDASGLRSKHVDEFEGQFFDYVITLCEKASTECRSYPNTDKQLAWDIPDPKTRPGNHPFTTTLSELSNRLTMFLFVEKANISKKNAVATLSVTEDDLPSPDFDPITFYKSLTDDVRLKALMLIEYHGELCVCELMEALEEDSQPKISRNLAVLKKANVITDRKHGQWVFYRINPELPLWAKTVVAQTTENNTSLIEREIGRLDAMQNRPDKDSFCK</sequence>
<dbReference type="STRING" id="1354303.M917_0196"/>
<dbReference type="InterPro" id="IPR036390">
    <property type="entry name" value="WH_DNA-bd_sf"/>
</dbReference>
<reference evidence="3 4" key="1">
    <citation type="journal article" date="2013" name="Genome Announc.">
        <title>Draft Genome Sequence of Psychrobacter aquaticus Strain CMS 56T, Isolated from a Cyanobacterial Mat Sample Collected from Water Bodies in the McMurdo Dry Valley Region of Antarctica.</title>
        <authorList>
            <person name="Reddy G.S."/>
            <person name="Ara S."/>
            <person name="Singh A."/>
            <person name="Kumar Pinnaka A."/>
            <person name="Shivaji S."/>
        </authorList>
    </citation>
    <scope>NUCLEOTIDE SEQUENCE [LARGE SCALE GENOMIC DNA]</scope>
    <source>
        <strain evidence="3 4">CMS 56</strain>
    </source>
</reference>
<evidence type="ECO:0000313" key="3">
    <source>
        <dbReference type="EMBL" id="ERL56999.1"/>
    </source>
</evidence>
<dbReference type="eggNOG" id="COG0394">
    <property type="taxonomic scope" value="Bacteria"/>
</dbReference>
<evidence type="ECO:0000256" key="1">
    <source>
        <dbReference type="ARBA" id="ARBA00022849"/>
    </source>
</evidence>
<dbReference type="AlphaFoldDB" id="U4TE44"/>
<dbReference type="eggNOG" id="COG0640">
    <property type="taxonomic scope" value="Bacteria"/>
</dbReference>
<comment type="caution">
    <text evidence="3">The sequence shown here is derived from an EMBL/GenBank/DDBJ whole genome shotgun (WGS) entry which is preliminary data.</text>
</comment>
<dbReference type="GO" id="GO:0046685">
    <property type="term" value="P:response to arsenic-containing substance"/>
    <property type="evidence" value="ECO:0007669"/>
    <property type="project" value="UniProtKB-KW"/>
</dbReference>
<protein>
    <submittedName>
        <fullName evidence="3">Arsenate reductase</fullName>
        <ecNumber evidence="3">1.20.4.1</ecNumber>
    </submittedName>
</protein>
<evidence type="ECO:0000259" key="2">
    <source>
        <dbReference type="PROSITE" id="PS50987"/>
    </source>
</evidence>
<dbReference type="PANTHER" id="PTHR43428:SF1">
    <property type="entry name" value="ARSENATE REDUCTASE"/>
    <property type="match status" value="1"/>
</dbReference>
<keyword evidence="3" id="KW-0560">Oxidoreductase</keyword>
<dbReference type="Pfam" id="PF01451">
    <property type="entry name" value="LMWPc"/>
    <property type="match status" value="1"/>
</dbReference>
<dbReference type="EMBL" id="AUSW01000006">
    <property type="protein sequence ID" value="ERL56999.1"/>
    <property type="molecule type" value="Genomic_DNA"/>
</dbReference>
<name>U4TE44_9GAMM</name>
<dbReference type="CDD" id="cd00090">
    <property type="entry name" value="HTH_ARSR"/>
    <property type="match status" value="1"/>
</dbReference>
<dbReference type="Gene3D" id="3.40.50.2300">
    <property type="match status" value="1"/>
</dbReference>
<dbReference type="SMART" id="SM00418">
    <property type="entry name" value="HTH_ARSR"/>
    <property type="match status" value="1"/>
</dbReference>
<dbReference type="SUPFAM" id="SSF52788">
    <property type="entry name" value="Phosphotyrosine protein phosphatases I"/>
    <property type="match status" value="1"/>
</dbReference>
<dbReference type="NCBIfam" id="NF007528">
    <property type="entry name" value="PRK10141.1"/>
    <property type="match status" value="1"/>
</dbReference>
<proteinExistence type="predicted"/>
<feature type="domain" description="HTH arsR-type" evidence="2">
    <location>
        <begin position="156"/>
        <end position="250"/>
    </location>
</feature>
<dbReference type="OrthoDB" id="9793058at2"/>
<dbReference type="InterPro" id="IPR011991">
    <property type="entry name" value="ArsR-like_HTH"/>
</dbReference>
<accession>U4TE44</accession>
<dbReference type="InterPro" id="IPR036388">
    <property type="entry name" value="WH-like_DNA-bd_sf"/>
</dbReference>